<dbReference type="InterPro" id="IPR045079">
    <property type="entry name" value="Oxoprolinase-like"/>
</dbReference>
<gene>
    <name evidence="6" type="ORF">dnm_070750</name>
</gene>
<dbReference type="InterPro" id="IPR002821">
    <property type="entry name" value="Hydantoinase_A"/>
</dbReference>
<keyword evidence="7" id="KW-1185">Reference proteome</keyword>
<dbReference type="EMBL" id="CP061800">
    <property type="protein sequence ID" value="QTA91011.1"/>
    <property type="molecule type" value="Genomic_DNA"/>
</dbReference>
<evidence type="ECO:0000259" key="5">
    <source>
        <dbReference type="Pfam" id="PF19278"/>
    </source>
</evidence>
<organism evidence="6 7">
    <name type="scientific">Desulfonema magnum</name>
    <dbReference type="NCBI Taxonomy" id="45655"/>
    <lineage>
        <taxon>Bacteria</taxon>
        <taxon>Pseudomonadati</taxon>
        <taxon>Thermodesulfobacteriota</taxon>
        <taxon>Desulfobacteria</taxon>
        <taxon>Desulfobacterales</taxon>
        <taxon>Desulfococcaceae</taxon>
        <taxon>Desulfonema</taxon>
    </lineage>
</organism>
<evidence type="ECO:0000259" key="4">
    <source>
        <dbReference type="Pfam" id="PF05378"/>
    </source>
</evidence>
<dbReference type="GO" id="GO:0017168">
    <property type="term" value="F:5-oxoprolinase (ATP-hydrolyzing) activity"/>
    <property type="evidence" value="ECO:0007669"/>
    <property type="project" value="TreeGrafter"/>
</dbReference>
<dbReference type="Pfam" id="PF02538">
    <property type="entry name" value="Hydantoinase_B"/>
    <property type="match status" value="1"/>
</dbReference>
<sequence length="1255" mass="136722">MTDPHKFRFSIDRGGTFTDIYAETPGSPGFRVIKLLSEDPENYADAPREGIRRILETVTETPISEENFDARMIEWIRMGTTVATNALLERKGAKCALLVTKGFRDILQIGNQDRPGIFDLEIHKPELLYKEVIEVDERLRFLCADEDESDREKDNLPIVKGITGERLVILRTPDPDVLRPQLEAVFDRGIRSLAIVFMHAYAWPEHEKIAGCLAREIGFTQVSLSSEVMPMIKLVARGDTTMVDAYLTPHIRDYLDSFCRGFSDSLRNTSLLFMQSDGGLTQADNFTGSRAILSGPAGGVVGYAMTTYNKDTGQPVIGFDMGGTSTDVSRFGGEYDLVHETETAGVRVQAPQLQIKTVAAGGGSRLFFENGMFLVGPESSGAHPGPVCYRKNGFLSVTDANLILGRLQPAYFPKIFGADEEESLDLDAARNALTELTAQINEHYHHRGRKAMTVEAVAYGFIRVANEVMVRPIREISVMRGFNIKEHVLATFGGAGPQHACAIARALGISKIFIHRFSGILSAYGMGLADVVIEKQKPSAAVYSASAHPDLLAELTTLCETAEAELIARGFPPERIESQRFLNLRYQGTDTAMMIPYPRDGNFAEAFGAAYRREFGFDLTDRDILVDDLRVRFTGRTSGISQIPIAGSSDPPGPVDSVPCYFDGTWQQTDVYLLKELRAGQHISGPGLIIHDTTTIVLEPGCKAKITEYGDVEIRVGEGDSHTVGTHADPVQLSIFSNLFMSIAEQMGRMLQKTAVSTNIKERLDFSCALFGPDGELVANAPHLPVHLGAMSEAVRAQIRREGASLKPGDVLVSNHPRAGGSHLPDITVMTPVFRQGKPVFWVACRGHHADIGGISPGSMPPDSRCLEEEGARILSFKLVKHGRFQEEGIQELLLAPGNITPQAGRPVISGTRALRDNISDLKAQVAANQKGIELVMEMVDHYGYEVVHAYMRHVQKAAEDAVRNSLTELSLTKGMGETETVEAADCLDDGSPIVLKLTIDRRDGSAVFDFTGTGPEIWGNCNAPRAVTKSAILYALRCLIKKDLPLNNGCLIPITIKIEPGSLLDPSREAAVVGGNVLTSQRVVDVILKAFGVAAASQGCMNNFTFGNDSFGYYETIGGGAGSGPGWHGQSGVHTHMTNTRITDPEILERRYPVLLREFSIRRGSGGAGKYRGGDGLIREVEFLEPMNVAILSERRVFAPYGLDGGEPGKRGENLFIRAHGQVLSMGSKNEIRAEPGDRFRIMTPGGGGTLPSG</sequence>
<evidence type="ECO:0000313" key="6">
    <source>
        <dbReference type="EMBL" id="QTA91011.1"/>
    </source>
</evidence>
<evidence type="ECO:0000259" key="3">
    <source>
        <dbReference type="Pfam" id="PF02538"/>
    </source>
</evidence>
<feature type="domain" description="Hydantoinase/oxoprolinase N-terminal" evidence="4">
    <location>
        <begin position="8"/>
        <end position="218"/>
    </location>
</feature>
<dbReference type="GO" id="GO:0005829">
    <property type="term" value="C:cytosol"/>
    <property type="evidence" value="ECO:0007669"/>
    <property type="project" value="TreeGrafter"/>
</dbReference>
<feature type="domain" description="Acetophenone carboxylase-like C-terminal" evidence="5">
    <location>
        <begin position="659"/>
        <end position="708"/>
    </location>
</feature>
<dbReference type="InterPro" id="IPR003692">
    <property type="entry name" value="Hydantoinase_B"/>
</dbReference>
<protein>
    <submittedName>
        <fullName evidence="6">Hydantoinase/oxoprolinase</fullName>
    </submittedName>
</protein>
<dbReference type="Pfam" id="PF05378">
    <property type="entry name" value="Hydant_A_N"/>
    <property type="match status" value="1"/>
</dbReference>
<dbReference type="GO" id="GO:0006749">
    <property type="term" value="P:glutathione metabolic process"/>
    <property type="evidence" value="ECO:0007669"/>
    <property type="project" value="TreeGrafter"/>
</dbReference>
<dbReference type="AlphaFoldDB" id="A0A975BST9"/>
<dbReference type="Pfam" id="PF01968">
    <property type="entry name" value="Hydantoinase_A"/>
    <property type="match status" value="1"/>
</dbReference>
<dbReference type="InterPro" id="IPR049517">
    <property type="entry name" value="ACX-like_C"/>
</dbReference>
<dbReference type="KEGG" id="dmm:dnm_070750"/>
<dbReference type="RefSeq" id="WP_207678962.1">
    <property type="nucleotide sequence ID" value="NZ_CP061800.1"/>
</dbReference>
<accession>A0A975BST9</accession>
<dbReference type="InterPro" id="IPR008040">
    <property type="entry name" value="Hydant_A_N"/>
</dbReference>
<dbReference type="PANTHER" id="PTHR11365">
    <property type="entry name" value="5-OXOPROLINASE RELATED"/>
    <property type="match status" value="1"/>
</dbReference>
<feature type="domain" description="Hydantoinase A/oxoprolinase" evidence="2">
    <location>
        <begin position="237"/>
        <end position="534"/>
    </location>
</feature>
<feature type="domain" description="Hydantoinase B/oxoprolinase" evidence="3">
    <location>
        <begin position="729"/>
        <end position="1250"/>
    </location>
</feature>
<name>A0A975BST9_9BACT</name>
<comment type="similarity">
    <text evidence="1">Belongs to the oxoprolinase family.</text>
</comment>
<evidence type="ECO:0000256" key="1">
    <source>
        <dbReference type="ARBA" id="ARBA00010403"/>
    </source>
</evidence>
<evidence type="ECO:0000259" key="2">
    <source>
        <dbReference type="Pfam" id="PF01968"/>
    </source>
</evidence>
<dbReference type="Pfam" id="PF19278">
    <property type="entry name" value="Hydant_A_C"/>
    <property type="match status" value="1"/>
</dbReference>
<proteinExistence type="inferred from homology"/>
<dbReference type="Proteomes" id="UP000663722">
    <property type="component" value="Chromosome"/>
</dbReference>
<evidence type="ECO:0000313" key="7">
    <source>
        <dbReference type="Proteomes" id="UP000663722"/>
    </source>
</evidence>
<reference evidence="6" key="1">
    <citation type="journal article" date="2021" name="Microb. Physiol.">
        <title>Proteogenomic Insights into the Physiology of Marine, Sulfate-Reducing, Filamentous Desulfonema limicola and Desulfonema magnum.</title>
        <authorList>
            <person name="Schnaars V."/>
            <person name="Wohlbrand L."/>
            <person name="Scheve S."/>
            <person name="Hinrichs C."/>
            <person name="Reinhardt R."/>
            <person name="Rabus R."/>
        </authorList>
    </citation>
    <scope>NUCLEOTIDE SEQUENCE</scope>
    <source>
        <strain evidence="6">4be13</strain>
    </source>
</reference>
<dbReference type="PANTHER" id="PTHR11365:SF2">
    <property type="entry name" value="5-OXOPROLINASE"/>
    <property type="match status" value="1"/>
</dbReference>